<comment type="caution">
    <text evidence="1">The sequence shown here is derived from an EMBL/GenBank/DDBJ whole genome shotgun (WGS) entry which is preliminary data.</text>
</comment>
<dbReference type="EMBL" id="VSSQ01034511">
    <property type="protein sequence ID" value="MPM86485.1"/>
    <property type="molecule type" value="Genomic_DNA"/>
</dbReference>
<name>A0A645DB65_9ZZZZ</name>
<proteinExistence type="predicted"/>
<gene>
    <name evidence="1" type="ORF">SDC9_133574</name>
</gene>
<evidence type="ECO:0000313" key="1">
    <source>
        <dbReference type="EMBL" id="MPM86485.1"/>
    </source>
</evidence>
<organism evidence="1">
    <name type="scientific">bioreactor metagenome</name>
    <dbReference type="NCBI Taxonomy" id="1076179"/>
    <lineage>
        <taxon>unclassified sequences</taxon>
        <taxon>metagenomes</taxon>
        <taxon>ecological metagenomes</taxon>
    </lineage>
</organism>
<reference evidence="1" key="1">
    <citation type="submission" date="2019-08" db="EMBL/GenBank/DDBJ databases">
        <authorList>
            <person name="Kucharzyk K."/>
            <person name="Murdoch R.W."/>
            <person name="Higgins S."/>
            <person name="Loffler F."/>
        </authorList>
    </citation>
    <scope>NUCLEOTIDE SEQUENCE</scope>
</reference>
<protein>
    <submittedName>
        <fullName evidence="1">Uncharacterized protein</fullName>
    </submittedName>
</protein>
<sequence>MAANPANDIQQCLQQCQQTAEQLRSMATQETNSQVKMMLNEGAHHLDLCIEECQYSLNQLQTPAMA</sequence>
<accession>A0A645DB65</accession>
<dbReference type="AlphaFoldDB" id="A0A645DB65"/>